<proteinExistence type="predicted"/>
<gene>
    <name evidence="1" type="ORF">LCGC14_1226660</name>
</gene>
<accession>A0A0F9LDR5</accession>
<organism evidence="1">
    <name type="scientific">marine sediment metagenome</name>
    <dbReference type="NCBI Taxonomy" id="412755"/>
    <lineage>
        <taxon>unclassified sequences</taxon>
        <taxon>metagenomes</taxon>
        <taxon>ecological metagenomes</taxon>
    </lineage>
</organism>
<evidence type="ECO:0000313" key="1">
    <source>
        <dbReference type="EMBL" id="KKM91618.1"/>
    </source>
</evidence>
<dbReference type="AlphaFoldDB" id="A0A0F9LDR5"/>
<comment type="caution">
    <text evidence="1">The sequence shown here is derived from an EMBL/GenBank/DDBJ whole genome shotgun (WGS) entry which is preliminary data.</text>
</comment>
<dbReference type="EMBL" id="LAZR01006509">
    <property type="protein sequence ID" value="KKM91618.1"/>
    <property type="molecule type" value="Genomic_DNA"/>
</dbReference>
<protein>
    <submittedName>
        <fullName evidence="1">Uncharacterized protein</fullName>
    </submittedName>
</protein>
<name>A0A0F9LDR5_9ZZZZ</name>
<reference evidence="1" key="1">
    <citation type="journal article" date="2015" name="Nature">
        <title>Complex archaea that bridge the gap between prokaryotes and eukaryotes.</title>
        <authorList>
            <person name="Spang A."/>
            <person name="Saw J.H."/>
            <person name="Jorgensen S.L."/>
            <person name="Zaremba-Niedzwiedzka K."/>
            <person name="Martijn J."/>
            <person name="Lind A.E."/>
            <person name="van Eijk R."/>
            <person name="Schleper C."/>
            <person name="Guy L."/>
            <person name="Ettema T.J."/>
        </authorList>
    </citation>
    <scope>NUCLEOTIDE SEQUENCE</scope>
</reference>
<sequence>MIETRMVRKDALPEHSTYFDDGCDVAPSCLTCYLVKCRYDYPQGLKTVRHQALVDRTVQLRKLGFPCGEIAGIMQASVRAVYRRLAVSRLQSADARLYEVNGNSGIVVLIGESSYGRT</sequence>